<keyword evidence="6" id="KW-1185">Reference proteome</keyword>
<dbReference type="GO" id="GO:0006396">
    <property type="term" value="P:RNA processing"/>
    <property type="evidence" value="ECO:0007669"/>
    <property type="project" value="InterPro"/>
</dbReference>
<protein>
    <submittedName>
        <fullName evidence="5">TrmH family tRNA/rRNA methyltransferase,23S rRNA (Guanosine-2'-O-)-methyltransferase,RNA methyltransferase, TrmH family, group 3,SpoU rRNA Methylase family</fullName>
    </submittedName>
</protein>
<dbReference type="InterPro" id="IPR053888">
    <property type="entry name" value="MRM3-like_sub_bind"/>
</dbReference>
<dbReference type="Gene3D" id="3.30.1330.30">
    <property type="match status" value="1"/>
</dbReference>
<dbReference type="RefSeq" id="WP_117273896.1">
    <property type="nucleotide sequence ID" value="NZ_LS992154.1"/>
</dbReference>
<dbReference type="GO" id="GO:0032259">
    <property type="term" value="P:methylation"/>
    <property type="evidence" value="ECO:0007669"/>
    <property type="project" value="UniProtKB-KW"/>
</dbReference>
<keyword evidence="3 5" id="KW-0808">Transferase</keyword>
<dbReference type="InterPro" id="IPR029026">
    <property type="entry name" value="tRNA_m1G_MTases_N"/>
</dbReference>
<dbReference type="InterPro" id="IPR001537">
    <property type="entry name" value="SpoU_MeTrfase"/>
</dbReference>
<dbReference type="GO" id="GO:0003723">
    <property type="term" value="F:RNA binding"/>
    <property type="evidence" value="ECO:0007669"/>
    <property type="project" value="InterPro"/>
</dbReference>
<dbReference type="Gene3D" id="3.40.1280.10">
    <property type="match status" value="1"/>
</dbReference>
<dbReference type="InterPro" id="IPR013123">
    <property type="entry name" value="SpoU_subst-bd"/>
</dbReference>
<dbReference type="GO" id="GO:0005737">
    <property type="term" value="C:cytoplasm"/>
    <property type="evidence" value="ECO:0007669"/>
    <property type="project" value="UniProtKB-ARBA"/>
</dbReference>
<evidence type="ECO:0000259" key="4">
    <source>
        <dbReference type="SMART" id="SM00967"/>
    </source>
</evidence>
<dbReference type="PANTHER" id="PTHR43191">
    <property type="entry name" value="RRNA METHYLTRANSFERASE 3"/>
    <property type="match status" value="1"/>
</dbReference>
<dbReference type="Pfam" id="PF22435">
    <property type="entry name" value="MRM3-like_sub_bind"/>
    <property type="match status" value="1"/>
</dbReference>
<comment type="similarity">
    <text evidence="1">Belongs to the class IV-like SAM-binding methyltransferase superfamily. RNA methyltransferase TrmH family.</text>
</comment>
<dbReference type="InterPro" id="IPR029028">
    <property type="entry name" value="Alpha/beta_knot_MTases"/>
</dbReference>
<evidence type="ECO:0000313" key="5">
    <source>
        <dbReference type="EMBL" id="SYX08706.1"/>
    </source>
</evidence>
<evidence type="ECO:0000313" key="6">
    <source>
        <dbReference type="Proteomes" id="UP000258476"/>
    </source>
</evidence>
<dbReference type="SUPFAM" id="SSF55315">
    <property type="entry name" value="L30e-like"/>
    <property type="match status" value="1"/>
</dbReference>
<gene>
    <name evidence="5" type="ORF">C834K_0231</name>
</gene>
<evidence type="ECO:0000256" key="3">
    <source>
        <dbReference type="ARBA" id="ARBA00022679"/>
    </source>
</evidence>
<dbReference type="SUPFAM" id="SSF75217">
    <property type="entry name" value="alpha/beta knot"/>
    <property type="match status" value="1"/>
</dbReference>
<dbReference type="SMART" id="SM00967">
    <property type="entry name" value="SpoU_sub_bind"/>
    <property type="match status" value="1"/>
</dbReference>
<dbReference type="PANTHER" id="PTHR43191:SF2">
    <property type="entry name" value="RRNA METHYLTRANSFERASE 3, MITOCHONDRIAL"/>
    <property type="match status" value="1"/>
</dbReference>
<dbReference type="KEGG" id="chla:C834K_0231"/>
<organism evidence="5 6">
    <name type="scientific">Chlamydia poikilotherma</name>
    <dbReference type="NCBI Taxonomy" id="1967783"/>
    <lineage>
        <taxon>Bacteria</taxon>
        <taxon>Pseudomonadati</taxon>
        <taxon>Chlamydiota</taxon>
        <taxon>Chlamydiia</taxon>
        <taxon>Chlamydiales</taxon>
        <taxon>Chlamydiaceae</taxon>
        <taxon>Chlamydia/Chlamydophila group</taxon>
        <taxon>Chlamydia</taxon>
    </lineage>
</organism>
<dbReference type="Pfam" id="PF00588">
    <property type="entry name" value="SpoU_methylase"/>
    <property type="match status" value="1"/>
</dbReference>
<feature type="domain" description="RNA 2-O ribose methyltransferase substrate binding" evidence="4">
    <location>
        <begin position="29"/>
        <end position="103"/>
    </location>
</feature>
<dbReference type="GO" id="GO:0008173">
    <property type="term" value="F:RNA methyltransferase activity"/>
    <property type="evidence" value="ECO:0007669"/>
    <property type="project" value="InterPro"/>
</dbReference>
<dbReference type="CDD" id="cd18104">
    <property type="entry name" value="SpoU-like_RNA-MTase"/>
    <property type="match status" value="1"/>
</dbReference>
<dbReference type="InterPro" id="IPR029064">
    <property type="entry name" value="Ribosomal_eL30-like_sf"/>
</dbReference>
<accession>A0A3B0PUY2</accession>
<reference evidence="6" key="1">
    <citation type="submission" date="2017-11" db="EMBL/GenBank/DDBJ databases">
        <authorList>
            <person name="Seth-Smith MB H."/>
        </authorList>
    </citation>
    <scope>NUCLEOTIDE SEQUENCE [LARGE SCALE GENOMIC DNA]</scope>
</reference>
<evidence type="ECO:0000256" key="2">
    <source>
        <dbReference type="ARBA" id="ARBA00022603"/>
    </source>
</evidence>
<evidence type="ECO:0000256" key="1">
    <source>
        <dbReference type="ARBA" id="ARBA00007228"/>
    </source>
</evidence>
<dbReference type="EMBL" id="LS992154">
    <property type="protein sequence ID" value="SYX08706.1"/>
    <property type="molecule type" value="Genomic_DNA"/>
</dbReference>
<sequence>MEFIGKNNPKVKEAIALKQNRSRKGSLFLLEGFREIQKALTSGYECERIFCGTNISEKEQSFLNRIQKAPLEKIYCLEETLSKLSYKEHHDNFIAVMRKRWWSREEFLTQKKNPLPFYLIIEQVEKPGNVGALLRIADGVGVDGVILCDPIIDLYNPNVIRSSLGTVFTLSIWSATLDEVLRTIEEEKWHVFVTSPRASSMYFCENYNQPLALVFGSEKDGLTSSWFQGNFSKISLPMLGQVDSLNLSTAVSAVAYEVIRQRWLS</sequence>
<keyword evidence="2 5" id="KW-0489">Methyltransferase</keyword>
<dbReference type="Proteomes" id="UP000258476">
    <property type="component" value="Chromosome"/>
</dbReference>
<proteinExistence type="inferred from homology"/>
<dbReference type="OrthoDB" id="9785673at2"/>
<dbReference type="InterPro" id="IPR051259">
    <property type="entry name" value="rRNA_Methyltransferase"/>
</dbReference>
<dbReference type="AlphaFoldDB" id="A0A3B0PUY2"/>
<name>A0A3B0PUY2_9CHLA</name>